<evidence type="ECO:0000313" key="2">
    <source>
        <dbReference type="Proteomes" id="UP000237717"/>
    </source>
</evidence>
<dbReference type="Proteomes" id="UP000237717">
    <property type="component" value="Chromosome II"/>
</dbReference>
<dbReference type="AlphaFoldDB" id="A0A2L2LJP6"/>
<accession>A0A2L2LJP6</accession>
<gene>
    <name evidence="1" type="ORF">At1D1609_44060</name>
</gene>
<sequence length="78" mass="8364">MRGEPQLGIVTVGRFPLGQDDVTAQVTADLNRAGYLAEASDDIHEDTSVAILGRAAFHRWKTSGNDRSAPNLSILKTA</sequence>
<name>A0A2L2LJP6_AGRTU</name>
<evidence type="ECO:0000313" key="1">
    <source>
        <dbReference type="EMBL" id="AVH44448.1"/>
    </source>
</evidence>
<protein>
    <submittedName>
        <fullName evidence="1">2-dehydropantoate 2-reductase</fullName>
    </submittedName>
</protein>
<dbReference type="EMBL" id="CP026925">
    <property type="protein sequence ID" value="AVH44448.1"/>
    <property type="molecule type" value="Genomic_DNA"/>
</dbReference>
<proteinExistence type="predicted"/>
<organism evidence="1 2">
    <name type="scientific">Agrobacterium tumefaciens</name>
    <dbReference type="NCBI Taxonomy" id="358"/>
    <lineage>
        <taxon>Bacteria</taxon>
        <taxon>Pseudomonadati</taxon>
        <taxon>Pseudomonadota</taxon>
        <taxon>Alphaproteobacteria</taxon>
        <taxon>Hyphomicrobiales</taxon>
        <taxon>Rhizobiaceae</taxon>
        <taxon>Rhizobium/Agrobacterium group</taxon>
        <taxon>Agrobacterium</taxon>
        <taxon>Agrobacterium tumefaciens complex</taxon>
    </lineage>
</organism>
<reference evidence="1 2" key="1">
    <citation type="submission" date="2018-02" db="EMBL/GenBank/DDBJ databases">
        <title>Complete genome sequence of Agrobacterium tumefaciens 1D1609.</title>
        <authorList>
            <person name="Cho S.-T."/>
            <person name="Haryono M."/>
            <person name="Chang H.-H."/>
            <person name="Santos M.N."/>
            <person name="Lai E.-M."/>
            <person name="Kuo C.-H."/>
        </authorList>
    </citation>
    <scope>NUCLEOTIDE SEQUENCE [LARGE SCALE GENOMIC DNA]</scope>
    <source>
        <strain evidence="1 2">1D1609</strain>
    </source>
</reference>